<organism evidence="1 2">
    <name type="scientific">Cupriavidus gilardii</name>
    <dbReference type="NCBI Taxonomy" id="82541"/>
    <lineage>
        <taxon>Bacteria</taxon>
        <taxon>Pseudomonadati</taxon>
        <taxon>Pseudomonadota</taxon>
        <taxon>Betaproteobacteria</taxon>
        <taxon>Burkholderiales</taxon>
        <taxon>Burkholderiaceae</taxon>
        <taxon>Cupriavidus</taxon>
    </lineage>
</organism>
<accession>A0A849BCW1</accession>
<sequence>MSRPHEYQNLIRLNCFAEQPRTPGALEAYLANARAYLAAGRQLDADEAPMPVFSIAYEGFFQVVQAVLEFHEVRIRDAGRNMAIQRVCADLGMTNAEFAFVVNAHMRRNGTSYTSPFPPISASQATALLSILDKYLKAAQRLTGTAGGAQQ</sequence>
<comment type="caution">
    <text evidence="1">The sequence shown here is derived from an EMBL/GenBank/DDBJ whole genome shotgun (WGS) entry which is preliminary data.</text>
</comment>
<dbReference type="EMBL" id="JABEMD010000018">
    <property type="protein sequence ID" value="NNH11683.1"/>
    <property type="molecule type" value="Genomic_DNA"/>
</dbReference>
<dbReference type="AlphaFoldDB" id="A0A849BCW1"/>
<dbReference type="RefSeq" id="WP_053822240.1">
    <property type="nucleotide sequence ID" value="NZ_BAAAEB010000015.1"/>
</dbReference>
<reference evidence="1 2" key="1">
    <citation type="submission" date="2020-05" db="EMBL/GenBank/DDBJ databases">
        <title>MicrobeNet Type strains.</title>
        <authorList>
            <person name="Nicholson A.C."/>
        </authorList>
    </citation>
    <scope>NUCLEOTIDE SEQUENCE [LARGE SCALE GENOMIC DNA]</scope>
    <source>
        <strain evidence="1 2">ATCC 700815</strain>
    </source>
</reference>
<evidence type="ECO:0000313" key="1">
    <source>
        <dbReference type="EMBL" id="NNH11683.1"/>
    </source>
</evidence>
<protein>
    <submittedName>
        <fullName evidence="1">Uncharacterized protein</fullName>
    </submittedName>
</protein>
<dbReference type="Proteomes" id="UP000542973">
    <property type="component" value="Unassembled WGS sequence"/>
</dbReference>
<proteinExistence type="predicted"/>
<evidence type="ECO:0000313" key="2">
    <source>
        <dbReference type="Proteomes" id="UP000542973"/>
    </source>
</evidence>
<gene>
    <name evidence="1" type="ORF">HLB16_12415</name>
</gene>
<name>A0A849BCW1_9BURK</name>